<dbReference type="InterPro" id="IPR035914">
    <property type="entry name" value="Sperma_CUB_dom_sf"/>
</dbReference>
<dbReference type="InterPro" id="IPR025896">
    <property type="entry name" value="Spi_Prtas-inh"/>
</dbReference>
<keyword evidence="4" id="KW-0677">Repeat</keyword>
<evidence type="ECO:0000313" key="9">
    <source>
        <dbReference type="EMBL" id="MPM10131.1"/>
    </source>
</evidence>
<dbReference type="PANTHER" id="PTHR24251:SF37">
    <property type="entry name" value="CUB DOMAIN-CONTAINING PROTEIN"/>
    <property type="match status" value="1"/>
</dbReference>
<dbReference type="SMART" id="SM00042">
    <property type="entry name" value="CUB"/>
    <property type="match status" value="1"/>
</dbReference>
<accession>A0A644X2M5</accession>
<dbReference type="Pfam" id="PF13734">
    <property type="entry name" value="Inhibitor_I69"/>
    <property type="match status" value="1"/>
</dbReference>
<dbReference type="EMBL" id="VSSQ01001654">
    <property type="protein sequence ID" value="MPM10131.1"/>
    <property type="molecule type" value="Genomic_DNA"/>
</dbReference>
<evidence type="ECO:0000256" key="3">
    <source>
        <dbReference type="ARBA" id="ARBA00022729"/>
    </source>
</evidence>
<sequence>MAQKFMSSKTSKSVSLIPVSYENKGITQMYFFTDESNTSFVVIAADKFATPVIAYSTESGLDAVLPDPVSDYFLGTELKLSEAEAKSMQSDQETSAEWESLSKTGALPVQLKSAVAPLLATTWNQDCYYNDSVPEHIDGPCGHCYAGCVATAMGQVMKYHNYPASGTGSNIYGTGAYSNIHVDYSQANYNWAAMPGSISSSNPEIAKLLYHAGVSVNMDYWYDGSGAVSQYAAEAFVDHFCYAPYVFYAERDGFADVDWIWVITNELKSFRPVYYSGQGSSGGHAFVCDGIDNSSKLHINWGWSGSGNGYYSINSLYGFNDGQAAIFGVEPSTGDIQYCQSTSVHTAATDTISDGSNEQRYGNNTNCSWTIQPPGAGLIVINFTELALDQDMDNVFIYSGTSTSDPLVATVSGFELPSQILVWGPSAYVVFQSDGMLRADGFEFYYVSSLTGMEEAWNNSKISVFPNPAVNDMNIEIDPLVVPAVKRIELISLAGQVVDVVENPQQTQTLQVGNLPSGTYGIRFLGENDSFSSFVEIQ</sequence>
<organism evidence="9">
    <name type="scientific">bioreactor metagenome</name>
    <dbReference type="NCBI Taxonomy" id="1076179"/>
    <lineage>
        <taxon>unclassified sequences</taxon>
        <taxon>metagenomes</taxon>
        <taxon>ecological metagenomes</taxon>
    </lineage>
</organism>
<evidence type="ECO:0000256" key="4">
    <source>
        <dbReference type="ARBA" id="ARBA00022737"/>
    </source>
</evidence>
<dbReference type="Pfam" id="PF01640">
    <property type="entry name" value="Peptidase_C10"/>
    <property type="match status" value="1"/>
</dbReference>
<evidence type="ECO:0000256" key="7">
    <source>
        <dbReference type="ARBA" id="ARBA00023157"/>
    </source>
</evidence>
<proteinExistence type="inferred from homology"/>
<keyword evidence="2" id="KW-0645">Protease</keyword>
<evidence type="ECO:0000256" key="2">
    <source>
        <dbReference type="ARBA" id="ARBA00022670"/>
    </source>
</evidence>
<dbReference type="GO" id="GO:0008234">
    <property type="term" value="F:cysteine-type peptidase activity"/>
    <property type="evidence" value="ECO:0007669"/>
    <property type="project" value="UniProtKB-KW"/>
</dbReference>
<comment type="similarity">
    <text evidence="1">Belongs to the peptidase C10 family.</text>
</comment>
<dbReference type="Pfam" id="PF18962">
    <property type="entry name" value="Por_Secre_tail"/>
    <property type="match status" value="1"/>
</dbReference>
<dbReference type="PROSITE" id="PS01180">
    <property type="entry name" value="CUB"/>
    <property type="match status" value="1"/>
</dbReference>
<dbReference type="SUPFAM" id="SSF54001">
    <property type="entry name" value="Cysteine proteinases"/>
    <property type="match status" value="1"/>
</dbReference>
<evidence type="ECO:0000256" key="1">
    <source>
        <dbReference type="ARBA" id="ARBA00009693"/>
    </source>
</evidence>
<dbReference type="PRINTS" id="PR00797">
    <property type="entry name" value="STREPTOPAIN"/>
</dbReference>
<dbReference type="PANTHER" id="PTHR24251">
    <property type="entry name" value="OVOCHYMASE-RELATED"/>
    <property type="match status" value="1"/>
</dbReference>
<evidence type="ECO:0000256" key="6">
    <source>
        <dbReference type="ARBA" id="ARBA00022807"/>
    </source>
</evidence>
<reference evidence="9" key="1">
    <citation type="submission" date="2019-08" db="EMBL/GenBank/DDBJ databases">
        <authorList>
            <person name="Kucharzyk K."/>
            <person name="Murdoch R.W."/>
            <person name="Higgins S."/>
            <person name="Loffler F."/>
        </authorList>
    </citation>
    <scope>NUCLEOTIDE SEQUENCE</scope>
</reference>
<feature type="domain" description="CUB" evidence="8">
    <location>
        <begin position="339"/>
        <end position="449"/>
    </location>
</feature>
<dbReference type="InterPro" id="IPR000859">
    <property type="entry name" value="CUB_dom"/>
</dbReference>
<name>A0A644X2M5_9ZZZZ</name>
<dbReference type="NCBIfam" id="TIGR04183">
    <property type="entry name" value="Por_Secre_tail"/>
    <property type="match status" value="1"/>
</dbReference>
<gene>
    <name evidence="9" type="ORF">SDC9_56455</name>
</gene>
<dbReference type="Gene3D" id="3.90.70.50">
    <property type="entry name" value="Peptidase C10, streptopain"/>
    <property type="match status" value="1"/>
</dbReference>
<dbReference type="CDD" id="cd00041">
    <property type="entry name" value="CUB"/>
    <property type="match status" value="1"/>
</dbReference>
<dbReference type="Gene3D" id="2.60.120.290">
    <property type="entry name" value="Spermadhesin, CUB domain"/>
    <property type="match status" value="1"/>
</dbReference>
<evidence type="ECO:0000259" key="8">
    <source>
        <dbReference type="PROSITE" id="PS01180"/>
    </source>
</evidence>
<dbReference type="InterPro" id="IPR038765">
    <property type="entry name" value="Papain-like_cys_pep_sf"/>
</dbReference>
<evidence type="ECO:0000256" key="5">
    <source>
        <dbReference type="ARBA" id="ARBA00022801"/>
    </source>
</evidence>
<protein>
    <recommendedName>
        <fullName evidence="8">CUB domain-containing protein</fullName>
    </recommendedName>
</protein>
<dbReference type="GO" id="GO:0006508">
    <property type="term" value="P:proteolysis"/>
    <property type="evidence" value="ECO:0007669"/>
    <property type="project" value="UniProtKB-KW"/>
</dbReference>
<dbReference type="InterPro" id="IPR000200">
    <property type="entry name" value="Peptidase_C10"/>
</dbReference>
<dbReference type="AlphaFoldDB" id="A0A644X2M5"/>
<keyword evidence="7" id="KW-1015">Disulfide bond</keyword>
<dbReference type="Pfam" id="PF00431">
    <property type="entry name" value="CUB"/>
    <property type="match status" value="1"/>
</dbReference>
<keyword evidence="5" id="KW-0378">Hydrolase</keyword>
<dbReference type="SUPFAM" id="SSF49854">
    <property type="entry name" value="Spermadhesin, CUB domain"/>
    <property type="match status" value="1"/>
</dbReference>
<comment type="caution">
    <text evidence="9">The sequence shown here is derived from an EMBL/GenBank/DDBJ whole genome shotgun (WGS) entry which is preliminary data.</text>
</comment>
<dbReference type="InterPro" id="IPR044934">
    <property type="entry name" value="Streptopain_sf"/>
</dbReference>
<keyword evidence="6" id="KW-0788">Thiol protease</keyword>
<keyword evidence="3" id="KW-0732">Signal</keyword>
<dbReference type="InterPro" id="IPR026444">
    <property type="entry name" value="Secre_tail"/>
</dbReference>